<evidence type="ECO:0000313" key="2">
    <source>
        <dbReference type="Proteomes" id="UP000824221"/>
    </source>
</evidence>
<organism evidence="1 2">
    <name type="scientific">Candidatus Gallimonas gallistercoris</name>
    <dbReference type="NCBI Taxonomy" id="2838602"/>
    <lineage>
        <taxon>Bacteria</taxon>
        <taxon>Bacillati</taxon>
        <taxon>Bacillota</taxon>
        <taxon>Clostridia</taxon>
        <taxon>Candidatus Gallimonas</taxon>
    </lineage>
</organism>
<name>A0A9D2KGS7_9FIRM</name>
<accession>A0A9D2KGS7</accession>
<sequence length="114" mass="12709">MAHDVSGSTYKFQKAYPEYFKDLSDKEKEFAEFFVAMMNTTAQECTLTFSGGAATMLNGGREMKGTYSQDGEKLTVKGLPQFPEEGTLTEEGIDFVQRQEGDDTGVIHILFTKI</sequence>
<protein>
    <recommendedName>
        <fullName evidence="3">Lipocalin-like domain-containing protein</fullName>
    </recommendedName>
</protein>
<reference evidence="1" key="2">
    <citation type="submission" date="2021-04" db="EMBL/GenBank/DDBJ databases">
        <authorList>
            <person name="Gilroy R."/>
        </authorList>
    </citation>
    <scope>NUCLEOTIDE SEQUENCE</scope>
    <source>
        <strain evidence="1">CHK156-179</strain>
    </source>
</reference>
<gene>
    <name evidence="1" type="ORF">H9797_06875</name>
</gene>
<evidence type="ECO:0000313" key="1">
    <source>
        <dbReference type="EMBL" id="HJA03077.1"/>
    </source>
</evidence>
<evidence type="ECO:0008006" key="3">
    <source>
        <dbReference type="Google" id="ProtNLM"/>
    </source>
</evidence>
<reference evidence="1" key="1">
    <citation type="journal article" date="2021" name="PeerJ">
        <title>Extensive microbial diversity within the chicken gut microbiome revealed by metagenomics and culture.</title>
        <authorList>
            <person name="Gilroy R."/>
            <person name="Ravi A."/>
            <person name="Getino M."/>
            <person name="Pursley I."/>
            <person name="Horton D.L."/>
            <person name="Alikhan N.F."/>
            <person name="Baker D."/>
            <person name="Gharbi K."/>
            <person name="Hall N."/>
            <person name="Watson M."/>
            <person name="Adriaenssens E.M."/>
            <person name="Foster-Nyarko E."/>
            <person name="Jarju S."/>
            <person name="Secka A."/>
            <person name="Antonio M."/>
            <person name="Oren A."/>
            <person name="Chaudhuri R.R."/>
            <person name="La Ragione R."/>
            <person name="Hildebrand F."/>
            <person name="Pallen M.J."/>
        </authorList>
    </citation>
    <scope>NUCLEOTIDE SEQUENCE</scope>
    <source>
        <strain evidence="1">CHK156-179</strain>
    </source>
</reference>
<dbReference type="EMBL" id="DXAJ01000102">
    <property type="protein sequence ID" value="HJA03077.1"/>
    <property type="molecule type" value="Genomic_DNA"/>
</dbReference>
<proteinExistence type="predicted"/>
<comment type="caution">
    <text evidence="1">The sequence shown here is derived from an EMBL/GenBank/DDBJ whole genome shotgun (WGS) entry which is preliminary data.</text>
</comment>
<dbReference type="Proteomes" id="UP000824221">
    <property type="component" value="Unassembled WGS sequence"/>
</dbReference>
<dbReference type="AlphaFoldDB" id="A0A9D2KGS7"/>